<gene>
    <name evidence="12" type="ORF">OFLC_LOCUS720</name>
</gene>
<dbReference type="GO" id="GO:0005789">
    <property type="term" value="C:endoplasmic reticulum membrane"/>
    <property type="evidence" value="ECO:0007669"/>
    <property type="project" value="UniProtKB-SubCell"/>
</dbReference>
<dbReference type="GO" id="GO:0032266">
    <property type="term" value="F:phosphatidylinositol-3-phosphate binding"/>
    <property type="evidence" value="ECO:0007669"/>
    <property type="project" value="TreeGrafter"/>
</dbReference>
<dbReference type="GO" id="GO:0061723">
    <property type="term" value="P:glycophagy"/>
    <property type="evidence" value="ECO:0007669"/>
    <property type="project" value="TreeGrafter"/>
</dbReference>
<evidence type="ECO:0000313" key="12">
    <source>
        <dbReference type="EMBL" id="VDO26828.1"/>
    </source>
</evidence>
<sequence>MVVWGLSNITDALQKRLCRFLIHRYLSDFLKSSINLEQLSATLYGGIASVSDVDMDVQRINEVFESMKIPFTVVEGYIGEVNITVPWQYILVKSVDLEVKQLQLTLQLQHFADEPPGDIVGSMFGSVMGSLATSMELAQSFLNQEEASNEAEDKGIEQFAEVIDTVISRFRLVFNDAVIRLEGIPDPGSGLCTALELRIDWIELIDEQLESEAFNAETITSQPRSLSAVPDFNKLFHVKGIRLYTDIFTKPVMRDLSEESMSASTQVITSMYLRREKEKTMKKLSASSDSSDEHCEKSSSVLYSVQMSTASTIYESCYSRSSCLDDEFLSATSSPLSSSNSTSLESNPVLFASFNGNVETVIIRVRNNEISTQYALSSEKEINLNFDGLCVFLTPSQLDILKTFFAAIAEPPNSGLFKRLRPILYSNLYSSVTFYLRKFIGYVSDGTQCGLGKPMCMQDYQQVEAELQTRIVPSSQIGTDFQHGNWGGSMMFYDAQRKPSLVSVEEQMANVSLNLSDVGDGTLKNSDTVSDMISVKASICNVVFVLTHKDYLGQDEVRNRGAENIADMISSYKELAEGFFKAASSVRFGVQLNELNRSTKNLYGDDHLQFIGEGVTFDYNQVKGRENCSFSMNLEAFDMELLEILSPTSSNTSVEENIKLFSFCDSPSTTEKSRRLMVTVENGKNSQHYDVRISLAACESELDISIIDRISSLLVTKPFHTYPFPSSIQNVNEISRGLKTDLLFNAMQDANNMPVLLTFLIGCPEWDLSLRIPVVDLRHSESSSNRAHHWKRNLHEESIRLTLTDVRLEMPAFDVSRLRQHGTIIISASIVNGSFNLVDKTVSASLDSCFLFAGCSETCGGGCVSLKLSYDNRNSSLESTSARCNETGYSCASQYDVESEADVKMEGPFSK</sequence>
<dbReference type="EMBL" id="UZAJ01000268">
    <property type="protein sequence ID" value="VDO26828.1"/>
    <property type="molecule type" value="Genomic_DNA"/>
</dbReference>
<dbReference type="GO" id="GO:0000422">
    <property type="term" value="P:autophagy of mitochondrion"/>
    <property type="evidence" value="ECO:0007669"/>
    <property type="project" value="TreeGrafter"/>
</dbReference>
<keyword evidence="7" id="KW-0072">Autophagy</keyword>
<dbReference type="GO" id="GO:0034727">
    <property type="term" value="P:piecemeal microautophagy of the nucleus"/>
    <property type="evidence" value="ECO:0007669"/>
    <property type="project" value="TreeGrafter"/>
</dbReference>
<keyword evidence="9" id="KW-0472">Membrane</keyword>
<evidence type="ECO:0000256" key="8">
    <source>
        <dbReference type="ARBA" id="ARBA00023055"/>
    </source>
</evidence>
<evidence type="ECO:0000256" key="9">
    <source>
        <dbReference type="ARBA" id="ARBA00023136"/>
    </source>
</evidence>
<evidence type="ECO:0000313" key="14">
    <source>
        <dbReference type="WBParaSite" id="OFLC_0000071901-mRNA-1"/>
    </source>
</evidence>
<comment type="similarity">
    <text evidence="3">Belongs to the ATG2 family.</text>
</comment>
<evidence type="ECO:0000256" key="7">
    <source>
        <dbReference type="ARBA" id="ARBA00023006"/>
    </source>
</evidence>
<comment type="subcellular location">
    <subcellularLocation>
        <location evidence="1">Endoplasmic reticulum membrane</location>
        <topology evidence="1">Peripheral membrane protein</topology>
    </subcellularLocation>
    <subcellularLocation>
        <location evidence="2">Preautophagosomal structure membrane</location>
        <topology evidence="2">Peripheral membrane protein</topology>
    </subcellularLocation>
</comment>
<dbReference type="PANTHER" id="PTHR13190:SF1">
    <property type="entry name" value="AUTOPHAGY-RELATED 2, ISOFORM A"/>
    <property type="match status" value="1"/>
</dbReference>
<comment type="catalytic activity">
    <reaction evidence="10">
        <text>a 1,2-diacyl-sn-glycero-3-phospho-L-serine(in) = a 1,2-diacyl-sn-glycero-3-phospho-L-serine(out)</text>
        <dbReference type="Rhea" id="RHEA:38663"/>
        <dbReference type="ChEBI" id="CHEBI:57262"/>
    </reaction>
</comment>
<evidence type="ECO:0000256" key="10">
    <source>
        <dbReference type="ARBA" id="ARBA00024479"/>
    </source>
</evidence>
<evidence type="ECO:0000256" key="1">
    <source>
        <dbReference type="ARBA" id="ARBA00004406"/>
    </source>
</evidence>
<proteinExistence type="inferred from homology"/>
<evidence type="ECO:0000256" key="11">
    <source>
        <dbReference type="ARBA" id="ARBA00024615"/>
    </source>
</evidence>
<keyword evidence="13" id="KW-1185">Reference proteome</keyword>
<comment type="catalytic activity">
    <reaction evidence="11">
        <text>a 1,2-diacyl-sn-glycero-3-phosphoethanolamine(in) = a 1,2-diacyl-sn-glycero-3-phosphoethanolamine(out)</text>
        <dbReference type="Rhea" id="RHEA:38895"/>
        <dbReference type="ChEBI" id="CHEBI:64612"/>
    </reaction>
</comment>
<dbReference type="GO" id="GO:0043495">
    <property type="term" value="F:protein-membrane adaptor activity"/>
    <property type="evidence" value="ECO:0007669"/>
    <property type="project" value="TreeGrafter"/>
</dbReference>
<keyword evidence="6" id="KW-0256">Endoplasmic reticulum</keyword>
<dbReference type="GO" id="GO:0034045">
    <property type="term" value="C:phagophore assembly site membrane"/>
    <property type="evidence" value="ECO:0007669"/>
    <property type="project" value="UniProtKB-SubCell"/>
</dbReference>
<keyword evidence="5" id="KW-0813">Transport</keyword>
<evidence type="ECO:0000256" key="3">
    <source>
        <dbReference type="ARBA" id="ARBA00009714"/>
    </source>
</evidence>
<dbReference type="GO" id="GO:0006869">
    <property type="term" value="P:lipid transport"/>
    <property type="evidence" value="ECO:0007669"/>
    <property type="project" value="UniProtKB-KW"/>
</dbReference>
<evidence type="ECO:0000256" key="4">
    <source>
        <dbReference type="ARBA" id="ARBA00018070"/>
    </source>
</evidence>
<keyword evidence="8" id="KW-0445">Lipid transport</keyword>
<dbReference type="InterPro" id="IPR026849">
    <property type="entry name" value="ATG2"/>
</dbReference>
<dbReference type="WBParaSite" id="OFLC_0000071901-mRNA-1">
    <property type="protein sequence ID" value="OFLC_0000071901-mRNA-1"/>
    <property type="gene ID" value="OFLC_0000071901"/>
</dbReference>
<evidence type="ECO:0000256" key="6">
    <source>
        <dbReference type="ARBA" id="ARBA00022824"/>
    </source>
</evidence>
<name>A0A183GZR0_9BILA</name>
<accession>A0A183GZR0</accession>
<dbReference type="GO" id="GO:0000045">
    <property type="term" value="P:autophagosome assembly"/>
    <property type="evidence" value="ECO:0007669"/>
    <property type="project" value="TreeGrafter"/>
</dbReference>
<reference evidence="14" key="1">
    <citation type="submission" date="2016-06" db="UniProtKB">
        <authorList>
            <consortium name="WormBaseParasite"/>
        </authorList>
    </citation>
    <scope>IDENTIFICATION</scope>
</reference>
<reference evidence="12 13" key="2">
    <citation type="submission" date="2018-11" db="EMBL/GenBank/DDBJ databases">
        <authorList>
            <consortium name="Pathogen Informatics"/>
        </authorList>
    </citation>
    <scope>NUCLEOTIDE SEQUENCE [LARGE SCALE GENOMIC DNA]</scope>
</reference>
<organism evidence="14">
    <name type="scientific">Onchocerca flexuosa</name>
    <dbReference type="NCBI Taxonomy" id="387005"/>
    <lineage>
        <taxon>Eukaryota</taxon>
        <taxon>Metazoa</taxon>
        <taxon>Ecdysozoa</taxon>
        <taxon>Nematoda</taxon>
        <taxon>Chromadorea</taxon>
        <taxon>Rhabditida</taxon>
        <taxon>Spirurina</taxon>
        <taxon>Spiruromorpha</taxon>
        <taxon>Filarioidea</taxon>
        <taxon>Onchocercidae</taxon>
        <taxon>Onchocerca</taxon>
    </lineage>
</organism>
<evidence type="ECO:0000256" key="2">
    <source>
        <dbReference type="ARBA" id="ARBA00004623"/>
    </source>
</evidence>
<dbReference type="AlphaFoldDB" id="A0A183GZR0"/>
<protein>
    <recommendedName>
        <fullName evidence="4">Autophagy-related protein 2</fullName>
    </recommendedName>
</protein>
<dbReference type="STRING" id="387005.A0A183GZR0"/>
<dbReference type="GO" id="GO:0061908">
    <property type="term" value="C:phagophore"/>
    <property type="evidence" value="ECO:0007669"/>
    <property type="project" value="TreeGrafter"/>
</dbReference>
<dbReference type="Proteomes" id="UP000267606">
    <property type="component" value="Unassembled WGS sequence"/>
</dbReference>
<evidence type="ECO:0000313" key="13">
    <source>
        <dbReference type="Proteomes" id="UP000267606"/>
    </source>
</evidence>
<evidence type="ECO:0000256" key="5">
    <source>
        <dbReference type="ARBA" id="ARBA00022448"/>
    </source>
</evidence>
<dbReference type="GO" id="GO:0061709">
    <property type="term" value="P:reticulophagy"/>
    <property type="evidence" value="ECO:0007669"/>
    <property type="project" value="TreeGrafter"/>
</dbReference>
<dbReference type="PANTHER" id="PTHR13190">
    <property type="entry name" value="AUTOPHAGY-RELATED 2, ISOFORM A"/>
    <property type="match status" value="1"/>
</dbReference>